<organism evidence="3 4">
    <name type="scientific">Elysia crispata</name>
    <name type="common">lettuce slug</name>
    <dbReference type="NCBI Taxonomy" id="231223"/>
    <lineage>
        <taxon>Eukaryota</taxon>
        <taxon>Metazoa</taxon>
        <taxon>Spiralia</taxon>
        <taxon>Lophotrochozoa</taxon>
        <taxon>Mollusca</taxon>
        <taxon>Gastropoda</taxon>
        <taxon>Heterobranchia</taxon>
        <taxon>Euthyneura</taxon>
        <taxon>Panpulmonata</taxon>
        <taxon>Sacoglossa</taxon>
        <taxon>Placobranchoidea</taxon>
        <taxon>Plakobranchidae</taxon>
        <taxon>Elysia</taxon>
    </lineage>
</organism>
<evidence type="ECO:0000256" key="1">
    <source>
        <dbReference type="SAM" id="MobiDB-lite"/>
    </source>
</evidence>
<keyword evidence="4" id="KW-1185">Reference proteome</keyword>
<dbReference type="GO" id="GO:0003824">
    <property type="term" value="F:catalytic activity"/>
    <property type="evidence" value="ECO:0007669"/>
    <property type="project" value="InterPro"/>
</dbReference>
<feature type="region of interest" description="Disordered" evidence="1">
    <location>
        <begin position="565"/>
        <end position="608"/>
    </location>
</feature>
<evidence type="ECO:0000259" key="2">
    <source>
        <dbReference type="Pfam" id="PF03372"/>
    </source>
</evidence>
<feature type="domain" description="Endonuclease/exonuclease/phosphatase" evidence="2">
    <location>
        <begin position="6"/>
        <end position="229"/>
    </location>
</feature>
<protein>
    <recommendedName>
        <fullName evidence="2">Endonuclease/exonuclease/phosphatase domain-containing protein</fullName>
    </recommendedName>
</protein>
<dbReference type="InterPro" id="IPR027124">
    <property type="entry name" value="Swc5/CFDP1/2"/>
</dbReference>
<sequence length="769" mass="87608">MFETGKLAQVISEMNRYNLHILGVSESRWTGTGRLRTNTGETVLHSGRDDNIHTEGVAIVLKKGLEKSLMEWKPVNSRLIRIRLRGRHNNLSILQCYAPTNDHEEEDKDLFYEQLQAELNEIPRHDVITLMGDLNAKVGDDNNGAERTMGKFGCGSINNNGERLVEFCASNDLVIGGTLFNHPAIHRLTWYSPNGRDKNQIDHIAINGIWRGSLLDVRVKRGADVGSDHLLVIANIRLKLRRTDQRHADHRRLDVNKLKDPDVKRSFTIQIRNRFQALSDQENNTQQEMEDTNHLWNQKCFRCHLDRLSYMHVHVTGGASRSTLSFIFRACQLIKDQKQLKHQNQVQQDKNHRPRSLNSPNLQFIASIMDFIQAWREAEAAGISKQQFLNIWEQETKMKQMENELRLQQMRAYTGKAQVSVNEASIMNLIDSRLQEFSKDQQQIQINLREELQQQNQALIADISRLLEGFASQVGRVVKNELHTALEGVSLGASAFSSSSHPLIHSQAPLYSEVNDQVLTRIWSNVHEQPQNNGDHFTEPGIEQLKQETANGRGVEELKHQQTLLEENSTETQLSKDPTLSNQQANEQADPMKHSFSSLFNGTDSKKDVSPSVYLIPDDRPANITVFDISKLSESGKISKSPVFHLHDCPCKVQLSFWCTVKKQIKMCVTFWGISPQPLKVPKVLIISGMIKNWKSFEYTSLFHLNSPPINLQAQWSRSVELPLVLKTSRGHHPNITVETLSKRGYVCQVRDCISIDWTVISKNSTSTA</sequence>
<dbReference type="PANTHER" id="PTHR23227">
    <property type="entry name" value="BUCENTAUR RELATED"/>
    <property type="match status" value="1"/>
</dbReference>
<dbReference type="Pfam" id="PF03372">
    <property type="entry name" value="Exo_endo_phos"/>
    <property type="match status" value="1"/>
</dbReference>
<feature type="compositionally biased region" description="Polar residues" evidence="1">
    <location>
        <begin position="565"/>
        <end position="587"/>
    </location>
</feature>
<dbReference type="EMBL" id="JAWDGP010000148">
    <property type="protein sequence ID" value="KAK3803362.1"/>
    <property type="molecule type" value="Genomic_DNA"/>
</dbReference>
<dbReference type="AlphaFoldDB" id="A0AAE1BBZ0"/>
<dbReference type="SUPFAM" id="SSF56219">
    <property type="entry name" value="DNase I-like"/>
    <property type="match status" value="1"/>
</dbReference>
<accession>A0AAE1BBZ0</accession>
<evidence type="ECO:0000313" key="4">
    <source>
        <dbReference type="Proteomes" id="UP001283361"/>
    </source>
</evidence>
<dbReference type="Gene3D" id="3.60.10.10">
    <property type="entry name" value="Endonuclease/exonuclease/phosphatase"/>
    <property type="match status" value="1"/>
</dbReference>
<comment type="caution">
    <text evidence="3">The sequence shown here is derived from an EMBL/GenBank/DDBJ whole genome shotgun (WGS) entry which is preliminary data.</text>
</comment>
<reference evidence="3" key="1">
    <citation type="journal article" date="2023" name="G3 (Bethesda)">
        <title>A reference genome for the long-term kleptoplast-retaining sea slug Elysia crispata morphotype clarki.</title>
        <authorList>
            <person name="Eastman K.E."/>
            <person name="Pendleton A.L."/>
            <person name="Shaikh M.A."/>
            <person name="Suttiyut T."/>
            <person name="Ogas R."/>
            <person name="Tomko P."/>
            <person name="Gavelis G."/>
            <person name="Widhalm J.R."/>
            <person name="Wisecaver J.H."/>
        </authorList>
    </citation>
    <scope>NUCLEOTIDE SEQUENCE</scope>
    <source>
        <strain evidence="3">ECLA1</strain>
    </source>
</reference>
<dbReference type="Proteomes" id="UP001283361">
    <property type="component" value="Unassembled WGS sequence"/>
</dbReference>
<dbReference type="InterPro" id="IPR005135">
    <property type="entry name" value="Endo/exonuclease/phosphatase"/>
</dbReference>
<gene>
    <name evidence="3" type="ORF">RRG08_006915</name>
</gene>
<dbReference type="InterPro" id="IPR036691">
    <property type="entry name" value="Endo/exonu/phosph_ase_sf"/>
</dbReference>
<dbReference type="PANTHER" id="PTHR23227:SF67">
    <property type="entry name" value="CRANIOFACIAL DEVELOPMENT PROTEIN 2-LIKE"/>
    <property type="match status" value="1"/>
</dbReference>
<name>A0AAE1BBZ0_9GAST</name>
<evidence type="ECO:0000313" key="3">
    <source>
        <dbReference type="EMBL" id="KAK3803362.1"/>
    </source>
</evidence>
<dbReference type="CDD" id="cd09076">
    <property type="entry name" value="L1-EN"/>
    <property type="match status" value="1"/>
</dbReference>
<proteinExistence type="predicted"/>